<evidence type="ECO:0000313" key="3">
    <source>
        <dbReference type="Proteomes" id="UP000503011"/>
    </source>
</evidence>
<evidence type="ECO:0000256" key="1">
    <source>
        <dbReference type="SAM" id="MobiDB-lite"/>
    </source>
</evidence>
<organism evidence="2 3">
    <name type="scientific">Phytohabitans suffuscus</name>
    <dbReference type="NCBI Taxonomy" id="624315"/>
    <lineage>
        <taxon>Bacteria</taxon>
        <taxon>Bacillati</taxon>
        <taxon>Actinomycetota</taxon>
        <taxon>Actinomycetes</taxon>
        <taxon>Micromonosporales</taxon>
        <taxon>Micromonosporaceae</taxon>
    </lineage>
</organism>
<dbReference type="AlphaFoldDB" id="A0A6F8YUZ5"/>
<evidence type="ECO:0000313" key="2">
    <source>
        <dbReference type="EMBL" id="BCB89876.1"/>
    </source>
</evidence>
<accession>A0A6F8YUZ5</accession>
<proteinExistence type="predicted"/>
<feature type="region of interest" description="Disordered" evidence="1">
    <location>
        <begin position="65"/>
        <end position="195"/>
    </location>
</feature>
<gene>
    <name evidence="2" type="ORF">Psuf_071890</name>
</gene>
<sequence length="195" mass="21705">MVAVYERIDAVRQLELFTRTETRAMRDRTRRRNYSPAHDEFRDAHERHRAWGLVQRHARKLRRIRYQISDCRTPGPPTSPRGDVTVDHDTPPQPPPVGADCPTGQDAARSARPPTQDGGPISEMSTTEASGSARAPATSEQAPRSRHRQGPQAASPHQKARTAAGLTNKYLITTGMKKHNGPAPPGEKRRRCRVG</sequence>
<name>A0A6F8YUZ5_9ACTN</name>
<dbReference type="Proteomes" id="UP000503011">
    <property type="component" value="Chromosome"/>
</dbReference>
<reference evidence="2 3" key="2">
    <citation type="submission" date="2020-03" db="EMBL/GenBank/DDBJ databases">
        <authorList>
            <person name="Ichikawa N."/>
            <person name="Kimura A."/>
            <person name="Kitahashi Y."/>
            <person name="Uohara A."/>
        </authorList>
    </citation>
    <scope>NUCLEOTIDE SEQUENCE [LARGE SCALE GENOMIC DNA]</scope>
    <source>
        <strain evidence="2 3">NBRC 105367</strain>
    </source>
</reference>
<dbReference type="EMBL" id="AP022871">
    <property type="protein sequence ID" value="BCB89876.1"/>
    <property type="molecule type" value="Genomic_DNA"/>
</dbReference>
<keyword evidence="3" id="KW-1185">Reference proteome</keyword>
<reference evidence="2 3" key="1">
    <citation type="submission" date="2020-03" db="EMBL/GenBank/DDBJ databases">
        <title>Whole genome shotgun sequence of Phytohabitans suffuscus NBRC 105367.</title>
        <authorList>
            <person name="Komaki H."/>
            <person name="Tamura T."/>
        </authorList>
    </citation>
    <scope>NUCLEOTIDE SEQUENCE [LARGE SCALE GENOMIC DNA]</scope>
    <source>
        <strain evidence="2 3">NBRC 105367</strain>
    </source>
</reference>
<dbReference type="KEGG" id="psuu:Psuf_071890"/>
<protein>
    <submittedName>
        <fullName evidence="2">Uncharacterized protein</fullName>
    </submittedName>
</protein>